<dbReference type="Proteomes" id="UP000288859">
    <property type="component" value="Unassembled WGS sequence"/>
</dbReference>
<name>A0A438NHJ8_EXOME</name>
<dbReference type="Pfam" id="PF00857">
    <property type="entry name" value="Isochorismatase"/>
    <property type="match status" value="1"/>
</dbReference>
<proteinExistence type="inferred from homology"/>
<keyword evidence="2" id="KW-0378">Hydrolase</keyword>
<dbReference type="GO" id="GO:0016787">
    <property type="term" value="F:hydrolase activity"/>
    <property type="evidence" value="ECO:0007669"/>
    <property type="project" value="UniProtKB-KW"/>
</dbReference>
<feature type="domain" description="Isochorismatase-like" evidence="3">
    <location>
        <begin position="14"/>
        <end position="124"/>
    </location>
</feature>
<dbReference type="PANTHER" id="PTHR43540:SF1">
    <property type="entry name" value="ISOCHORISMATASE HYDROLASE"/>
    <property type="match status" value="1"/>
</dbReference>
<comment type="caution">
    <text evidence="4">The sequence shown here is derived from an EMBL/GenBank/DDBJ whole genome shotgun (WGS) entry which is preliminary data.</text>
</comment>
<dbReference type="SUPFAM" id="SSF52499">
    <property type="entry name" value="Isochorismatase-like hydrolases"/>
    <property type="match status" value="1"/>
</dbReference>
<evidence type="ECO:0000313" key="5">
    <source>
        <dbReference type="Proteomes" id="UP000288859"/>
    </source>
</evidence>
<organism evidence="4 5">
    <name type="scientific">Exophiala mesophila</name>
    <name type="common">Black yeast-like fungus</name>
    <dbReference type="NCBI Taxonomy" id="212818"/>
    <lineage>
        <taxon>Eukaryota</taxon>
        <taxon>Fungi</taxon>
        <taxon>Dikarya</taxon>
        <taxon>Ascomycota</taxon>
        <taxon>Pezizomycotina</taxon>
        <taxon>Eurotiomycetes</taxon>
        <taxon>Chaetothyriomycetidae</taxon>
        <taxon>Chaetothyriales</taxon>
        <taxon>Herpotrichiellaceae</taxon>
        <taxon>Exophiala</taxon>
    </lineage>
</organism>
<evidence type="ECO:0000256" key="2">
    <source>
        <dbReference type="ARBA" id="ARBA00022801"/>
    </source>
</evidence>
<dbReference type="AlphaFoldDB" id="A0A438NHJ8"/>
<dbReference type="PANTHER" id="PTHR43540">
    <property type="entry name" value="PEROXYUREIDOACRYLATE/UREIDOACRYLATE AMIDOHYDROLASE-RELATED"/>
    <property type="match status" value="1"/>
</dbReference>
<dbReference type="EMBL" id="NAJM01000002">
    <property type="protein sequence ID" value="RVX75196.1"/>
    <property type="molecule type" value="Genomic_DNA"/>
</dbReference>
<dbReference type="InterPro" id="IPR000868">
    <property type="entry name" value="Isochorismatase-like_dom"/>
</dbReference>
<evidence type="ECO:0000259" key="3">
    <source>
        <dbReference type="Pfam" id="PF00857"/>
    </source>
</evidence>
<reference evidence="4 5" key="1">
    <citation type="submission" date="2017-03" db="EMBL/GenBank/DDBJ databases">
        <title>Genomes of endolithic fungi from Antarctica.</title>
        <authorList>
            <person name="Coleine C."/>
            <person name="Masonjones S."/>
            <person name="Stajich J.E."/>
        </authorList>
    </citation>
    <scope>NUCLEOTIDE SEQUENCE [LARGE SCALE GENOMIC DNA]</scope>
    <source>
        <strain evidence="4 5">CCFEE 6314</strain>
    </source>
</reference>
<gene>
    <name evidence="4" type="ORF">B0A52_00548</name>
</gene>
<evidence type="ECO:0000313" key="4">
    <source>
        <dbReference type="EMBL" id="RVX75196.1"/>
    </source>
</evidence>
<dbReference type="Gene3D" id="3.40.50.850">
    <property type="entry name" value="Isochorismatase-like"/>
    <property type="match status" value="2"/>
</dbReference>
<dbReference type="InterPro" id="IPR050272">
    <property type="entry name" value="Isochorismatase-like_hydrls"/>
</dbReference>
<protein>
    <recommendedName>
        <fullName evidence="3">Isochorismatase-like domain-containing protein</fullName>
    </recommendedName>
</protein>
<sequence length="189" mass="20562">MSSSQLSRATLCPTALLLVDIQVGLNVGNGFYGTERSTPDFEANIASLLTEVRKYNRTNPEVPVVVAHVYHKSSNPNSPLYPNSSLHPGGSDFQPMARPDMASPHESIFSKTKHSAFMSTPLEESRMASDIELVSDGRLVVVSDATAAFNKVGIDADMVHRVSLASLNNEFAQVMDTRQVLDKLFGPQL</sequence>
<dbReference type="InterPro" id="IPR036380">
    <property type="entry name" value="Isochorismatase-like_sf"/>
</dbReference>
<evidence type="ECO:0000256" key="1">
    <source>
        <dbReference type="ARBA" id="ARBA00006336"/>
    </source>
</evidence>
<dbReference type="OrthoDB" id="245563at2759"/>
<accession>A0A438NHJ8</accession>
<comment type="similarity">
    <text evidence="1">Belongs to the isochorismatase family.</text>
</comment>
<dbReference type="VEuPathDB" id="FungiDB:PV10_00032"/>